<dbReference type="Pfam" id="PF01596">
    <property type="entry name" value="Methyltransf_3"/>
    <property type="match status" value="1"/>
</dbReference>
<dbReference type="InterPro" id="IPR002935">
    <property type="entry name" value="SAM_O-MeTrfase"/>
</dbReference>
<dbReference type="AlphaFoldDB" id="A0A093VJZ5"/>
<keyword evidence="1 5" id="KW-0489">Methyltransferase</keyword>
<proteinExistence type="inferred from homology"/>
<sequence length="212" mass="23392">MSSTSPVVAPEHILHLLSKLHRISLEQEVAISDSDKGKVYSSKVLDDLENKHGPEDSRSAFDQLMLDKFIALDEDKCQFVYQLINAMGATNVVEAGTSFGVSTIYLALAVAQTKAATGKSGVVIATEKETKKAKIARGYWAQCGEVVEQEVELREGDLLETLKVGLPQVDILLLDRYVDFLAYLRDPENGFRNMTLPFTNGFEMSVYMPGAK</sequence>
<evidence type="ECO:0000256" key="1">
    <source>
        <dbReference type="ARBA" id="ARBA00022603"/>
    </source>
</evidence>
<dbReference type="GO" id="GO:0008171">
    <property type="term" value="F:O-methyltransferase activity"/>
    <property type="evidence" value="ECO:0007669"/>
    <property type="project" value="InterPro"/>
</dbReference>
<dbReference type="Gene3D" id="3.40.50.150">
    <property type="entry name" value="Vaccinia Virus protein VP39"/>
    <property type="match status" value="1"/>
</dbReference>
<evidence type="ECO:0000256" key="2">
    <source>
        <dbReference type="ARBA" id="ARBA00022679"/>
    </source>
</evidence>
<comment type="caution">
    <text evidence="5">The sequence shown here is derived from an EMBL/GenBank/DDBJ whole genome shotgun (WGS) entry which is preliminary data.</text>
</comment>
<protein>
    <submittedName>
        <fullName evidence="5">O-methyltransferase MdmC</fullName>
    </submittedName>
</protein>
<dbReference type="HOGENOM" id="CLU_067676_7_0_1"/>
<keyword evidence="3" id="KW-0949">S-adenosyl-L-methionine</keyword>
<evidence type="ECO:0000256" key="3">
    <source>
        <dbReference type="ARBA" id="ARBA00022691"/>
    </source>
</evidence>
<dbReference type="EMBL" id="JPOX01000007">
    <property type="protein sequence ID" value="KFX50334.1"/>
    <property type="molecule type" value="Genomic_DNA"/>
</dbReference>
<evidence type="ECO:0000256" key="4">
    <source>
        <dbReference type="ARBA" id="ARBA00023453"/>
    </source>
</evidence>
<dbReference type="PANTHER" id="PTHR43167">
    <property type="entry name" value="PUTATIVE (AFU_ORTHOLOGUE AFUA_6G01830)-RELATED"/>
    <property type="match status" value="1"/>
</dbReference>
<organism evidence="5">
    <name type="scientific">Talaromyces marneffei PM1</name>
    <dbReference type="NCBI Taxonomy" id="1077442"/>
    <lineage>
        <taxon>Eukaryota</taxon>
        <taxon>Fungi</taxon>
        <taxon>Dikarya</taxon>
        <taxon>Ascomycota</taxon>
        <taxon>Pezizomycotina</taxon>
        <taxon>Eurotiomycetes</taxon>
        <taxon>Eurotiomycetidae</taxon>
        <taxon>Eurotiales</taxon>
        <taxon>Trichocomaceae</taxon>
        <taxon>Talaromyces</taxon>
        <taxon>Talaromyces sect. Talaromyces</taxon>
    </lineage>
</organism>
<accession>A0A093VJZ5</accession>
<dbReference type="PANTHER" id="PTHR43167:SF1">
    <property type="entry name" value="PUTATIVE (AFU_ORTHOLOGUE AFUA_6G01830)-RELATED"/>
    <property type="match status" value="1"/>
</dbReference>
<dbReference type="InterPro" id="IPR029063">
    <property type="entry name" value="SAM-dependent_MTases_sf"/>
</dbReference>
<name>A0A093VJZ5_TALMA</name>
<keyword evidence="2 5" id="KW-0808">Transferase</keyword>
<reference evidence="5" key="1">
    <citation type="journal article" date="2014" name="PLoS Genet.">
        <title>Signature Gene Expression Reveals Novel Clues to the Molecular Mechanisms of Dimorphic Transition in Penicillium marneffei.</title>
        <authorList>
            <person name="Yang E."/>
            <person name="Wang G."/>
            <person name="Cai J."/>
            <person name="Woo P.C."/>
            <person name="Lau S.K."/>
            <person name="Yuen K.-Y."/>
            <person name="Chow W.-N."/>
            <person name="Lin X."/>
        </authorList>
    </citation>
    <scope>NUCLEOTIDE SEQUENCE [LARGE SCALE GENOMIC DNA]</scope>
    <source>
        <strain evidence="5">PM1</strain>
    </source>
</reference>
<comment type="similarity">
    <text evidence="4">Belongs to the class I-like SAM-binding methyltransferase superfamily. Cation-dependent O-methyltransferase family.</text>
</comment>
<gene>
    <name evidence="5" type="ORF">GQ26_0070860</name>
</gene>
<evidence type="ECO:0000313" key="5">
    <source>
        <dbReference type="EMBL" id="KFX50334.1"/>
    </source>
</evidence>
<dbReference type="SUPFAM" id="SSF53335">
    <property type="entry name" value="S-adenosyl-L-methionine-dependent methyltransferases"/>
    <property type="match status" value="1"/>
</dbReference>
<dbReference type="GO" id="GO:0032259">
    <property type="term" value="P:methylation"/>
    <property type="evidence" value="ECO:0007669"/>
    <property type="project" value="UniProtKB-KW"/>
</dbReference>